<keyword evidence="3" id="KW-0812">Transmembrane</keyword>
<evidence type="ECO:0000256" key="5">
    <source>
        <dbReference type="ARBA" id="ARBA00022989"/>
    </source>
</evidence>
<evidence type="ECO:0000313" key="7">
    <source>
        <dbReference type="EMBL" id="CAG8984223.1"/>
    </source>
</evidence>
<dbReference type="GO" id="GO:0016020">
    <property type="term" value="C:membrane"/>
    <property type="evidence" value="ECO:0007669"/>
    <property type="project" value="UniProtKB-SubCell"/>
</dbReference>
<dbReference type="EMBL" id="CAJVRM010000753">
    <property type="protein sequence ID" value="CAG8984223.1"/>
    <property type="molecule type" value="Genomic_DNA"/>
</dbReference>
<sequence length="479" mass="55701">MYLYYILFFAMILLAAFPRLLSSKICILILFEIFLLCLLDYEPFRISSFNPPQPPPYFEARQFQTVLKNKTETPAPKSYCDSFGDSSGILVVLKTGANEIFDKLPTQLLTMLRCVDDLLLFSDLEQHLGSHHIHDVLKNVAEEVKANNPDFDYYRTLQEYKKNGEDIRKIKEHTHEAGWNLDKYKFIRMLEETWKMKPGKKWYVFIEADTYLVWTNLLLWLDRLKSTELLYFGSPAYYDEISFSHGGSGYILSGAALSKFSENNTELVARYDSVAQMETYGDFILTKALMEQGIEFTHKWPLLQGEKPSTIPFGPGPDSGTRHWCQPIITMHHVNPEETNSIWLYESERPDVQKPLLIGDLYRNLTKPYMIGEREDWYNLSDDVILNHPEVEGSTKTPEEMSEVEKEAHLSYENCRKACDEDPRCFQHVHFEQTCGLSYSYRLGERRPPQSGVVYKSGWNIGKIEKDQAENPCVYPNWM</sequence>
<proteinExistence type="inferred from homology"/>
<reference evidence="7" key="1">
    <citation type="submission" date="2021-07" db="EMBL/GenBank/DDBJ databases">
        <authorList>
            <person name="Durling M."/>
        </authorList>
    </citation>
    <scope>NUCLEOTIDE SEQUENCE</scope>
</reference>
<evidence type="ECO:0000256" key="2">
    <source>
        <dbReference type="ARBA" id="ARBA00006462"/>
    </source>
</evidence>
<comment type="similarity">
    <text evidence="2">Belongs to the glycosyltransferase 31 family. Beta3-Gal-T subfamily.</text>
</comment>
<dbReference type="AlphaFoldDB" id="A0A9N9Q3B8"/>
<evidence type="ECO:0000256" key="1">
    <source>
        <dbReference type="ARBA" id="ARBA00004606"/>
    </source>
</evidence>
<name>A0A9N9Q3B8_9HELO</name>
<keyword evidence="6" id="KW-0472">Membrane</keyword>
<comment type="subcellular location">
    <subcellularLocation>
        <location evidence="1">Membrane</location>
        <topology evidence="1">Single-pass type II membrane protein</topology>
    </subcellularLocation>
</comment>
<dbReference type="Gene3D" id="3.90.550.50">
    <property type="match status" value="1"/>
</dbReference>
<dbReference type="PANTHER" id="PTHR23033:SF40">
    <property type="entry name" value="APPLE DOMAIN-CONTAINING PROTEIN"/>
    <property type="match status" value="1"/>
</dbReference>
<evidence type="ECO:0008006" key="9">
    <source>
        <dbReference type="Google" id="ProtNLM"/>
    </source>
</evidence>
<gene>
    <name evidence="7" type="ORF">HYALB_00004206</name>
</gene>
<evidence type="ECO:0000256" key="3">
    <source>
        <dbReference type="ARBA" id="ARBA00022692"/>
    </source>
</evidence>
<dbReference type="PANTHER" id="PTHR23033">
    <property type="entry name" value="BETA1,3-GALACTOSYLTRANSFERASE"/>
    <property type="match status" value="1"/>
</dbReference>
<evidence type="ECO:0000256" key="4">
    <source>
        <dbReference type="ARBA" id="ARBA00022968"/>
    </source>
</evidence>
<keyword evidence="4" id="KW-0735">Signal-anchor</keyword>
<dbReference type="InterPro" id="IPR026050">
    <property type="entry name" value="C1GALT1/C1GALT1_chp1"/>
</dbReference>
<keyword evidence="8" id="KW-1185">Reference proteome</keyword>
<dbReference type="Proteomes" id="UP000701801">
    <property type="component" value="Unassembled WGS sequence"/>
</dbReference>
<evidence type="ECO:0000256" key="6">
    <source>
        <dbReference type="ARBA" id="ARBA00023136"/>
    </source>
</evidence>
<keyword evidence="5" id="KW-1133">Transmembrane helix</keyword>
<dbReference type="OrthoDB" id="414175at2759"/>
<comment type="caution">
    <text evidence="7">The sequence shown here is derived from an EMBL/GenBank/DDBJ whole genome shotgun (WGS) entry which is preliminary data.</text>
</comment>
<organism evidence="7 8">
    <name type="scientific">Hymenoscyphus albidus</name>
    <dbReference type="NCBI Taxonomy" id="595503"/>
    <lineage>
        <taxon>Eukaryota</taxon>
        <taxon>Fungi</taxon>
        <taxon>Dikarya</taxon>
        <taxon>Ascomycota</taxon>
        <taxon>Pezizomycotina</taxon>
        <taxon>Leotiomycetes</taxon>
        <taxon>Helotiales</taxon>
        <taxon>Helotiaceae</taxon>
        <taxon>Hymenoscyphus</taxon>
    </lineage>
</organism>
<accession>A0A9N9Q3B8</accession>
<evidence type="ECO:0000313" key="8">
    <source>
        <dbReference type="Proteomes" id="UP000701801"/>
    </source>
</evidence>
<protein>
    <recommendedName>
        <fullName evidence="9">Glycosyltransferase family 31 protein</fullName>
    </recommendedName>
</protein>